<keyword evidence="2" id="KW-1185">Reference proteome</keyword>
<organism evidence="1 2">
    <name type="scientific">Rhabdobacter roseus</name>
    <dbReference type="NCBI Taxonomy" id="1655419"/>
    <lineage>
        <taxon>Bacteria</taxon>
        <taxon>Pseudomonadati</taxon>
        <taxon>Bacteroidota</taxon>
        <taxon>Cytophagia</taxon>
        <taxon>Cytophagales</taxon>
        <taxon>Cytophagaceae</taxon>
        <taxon>Rhabdobacter</taxon>
    </lineage>
</organism>
<dbReference type="InterPro" id="IPR013320">
    <property type="entry name" value="ConA-like_dom_sf"/>
</dbReference>
<comment type="caution">
    <text evidence="1">The sequence shown here is derived from an EMBL/GenBank/DDBJ whole genome shotgun (WGS) entry which is preliminary data.</text>
</comment>
<dbReference type="EMBL" id="JACHGF010000001">
    <property type="protein sequence ID" value="MBB5282552.1"/>
    <property type="molecule type" value="Genomic_DNA"/>
</dbReference>
<dbReference type="Gene3D" id="2.60.120.200">
    <property type="match status" value="1"/>
</dbReference>
<dbReference type="Pfam" id="PF13385">
    <property type="entry name" value="Laminin_G_3"/>
    <property type="match status" value="1"/>
</dbReference>
<dbReference type="RefSeq" id="WP_184170872.1">
    <property type="nucleotide sequence ID" value="NZ_JACHGF010000001.1"/>
</dbReference>
<accession>A0A840TLW8</accession>
<sequence>MRKYSNIFFKSVLVCLAVGTFSCQNFERPEMMLISDDDPALSGPLQRFWAFEGVATDSILGSRGTSSGNVSYVDGVRGRAYKGSTTGQIEYASAGKLATMESFTVAFWMNTTKHTGGAQAVFMLPNTEDFWGNMFMLIEGNDSATDSSMIVKFHFGGNWVEFTGNGTNANGLNRWPNAYGRWKHVAFSYDAATSKFAAYVDGQKLNLAASVTDRVRNNAPLGALKFSNASKFVIGGFQQHIGIRPPADAWMLRYTGMLDQFRIYTQALTDAEVKDLFDTKK</sequence>
<dbReference type="Proteomes" id="UP000557307">
    <property type="component" value="Unassembled WGS sequence"/>
</dbReference>
<gene>
    <name evidence="1" type="ORF">HNQ92_000673</name>
</gene>
<dbReference type="AlphaFoldDB" id="A0A840TLW8"/>
<dbReference type="GO" id="GO:0004553">
    <property type="term" value="F:hydrolase activity, hydrolyzing O-glycosyl compounds"/>
    <property type="evidence" value="ECO:0007669"/>
    <property type="project" value="UniProtKB-ARBA"/>
</dbReference>
<dbReference type="SUPFAM" id="SSF49899">
    <property type="entry name" value="Concanavalin A-like lectins/glucanases"/>
    <property type="match status" value="1"/>
</dbReference>
<proteinExistence type="predicted"/>
<protein>
    <recommendedName>
        <fullName evidence="3">LamG domain-containing protein</fullName>
    </recommendedName>
</protein>
<evidence type="ECO:0000313" key="1">
    <source>
        <dbReference type="EMBL" id="MBB5282552.1"/>
    </source>
</evidence>
<evidence type="ECO:0008006" key="3">
    <source>
        <dbReference type="Google" id="ProtNLM"/>
    </source>
</evidence>
<evidence type="ECO:0000313" key="2">
    <source>
        <dbReference type="Proteomes" id="UP000557307"/>
    </source>
</evidence>
<reference evidence="1 2" key="1">
    <citation type="submission" date="2020-08" db="EMBL/GenBank/DDBJ databases">
        <title>Genomic Encyclopedia of Type Strains, Phase IV (KMG-IV): sequencing the most valuable type-strain genomes for metagenomic binning, comparative biology and taxonomic classification.</title>
        <authorList>
            <person name="Goeker M."/>
        </authorList>
    </citation>
    <scope>NUCLEOTIDE SEQUENCE [LARGE SCALE GENOMIC DNA]</scope>
    <source>
        <strain evidence="1 2">DSM 105074</strain>
    </source>
</reference>
<name>A0A840TLW8_9BACT</name>
<dbReference type="GO" id="GO:0005975">
    <property type="term" value="P:carbohydrate metabolic process"/>
    <property type="evidence" value="ECO:0007669"/>
    <property type="project" value="UniProtKB-ARBA"/>
</dbReference>
<dbReference type="PROSITE" id="PS51257">
    <property type="entry name" value="PROKAR_LIPOPROTEIN"/>
    <property type="match status" value="1"/>
</dbReference>